<feature type="domain" description="Nephrocystin 3-like N-terminal" evidence="4">
    <location>
        <begin position="265"/>
        <end position="418"/>
    </location>
</feature>
<evidence type="ECO:0000313" key="6">
    <source>
        <dbReference type="Proteomes" id="UP001600888"/>
    </source>
</evidence>
<dbReference type="Gene3D" id="3.40.50.300">
    <property type="entry name" value="P-loop containing nucleotide triphosphate hydrolases"/>
    <property type="match status" value="1"/>
</dbReference>
<proteinExistence type="predicted"/>
<feature type="domain" description="GPI inositol-deacylase winged helix" evidence="3">
    <location>
        <begin position="532"/>
        <end position="618"/>
    </location>
</feature>
<dbReference type="InterPro" id="IPR027417">
    <property type="entry name" value="P-loop_NTPase"/>
</dbReference>
<keyword evidence="2" id="KW-1133">Transmembrane helix</keyword>
<dbReference type="PANTHER" id="PTHR10039:SF10">
    <property type="entry name" value="NACHT DOMAIN-CONTAINING PROTEIN"/>
    <property type="match status" value="1"/>
</dbReference>
<keyword evidence="6" id="KW-1185">Reference proteome</keyword>
<evidence type="ECO:0000313" key="5">
    <source>
        <dbReference type="EMBL" id="KAL2272182.1"/>
    </source>
</evidence>
<evidence type="ECO:0000259" key="4">
    <source>
        <dbReference type="Pfam" id="PF24883"/>
    </source>
</evidence>
<dbReference type="Pfam" id="PF22939">
    <property type="entry name" value="WHD_GPIID"/>
    <property type="match status" value="1"/>
</dbReference>
<dbReference type="EMBL" id="JBAWTH010000282">
    <property type="protein sequence ID" value="KAL2272182.1"/>
    <property type="molecule type" value="Genomic_DNA"/>
</dbReference>
<dbReference type="Proteomes" id="UP001600888">
    <property type="component" value="Unassembled WGS sequence"/>
</dbReference>
<dbReference type="PANTHER" id="PTHR10039">
    <property type="entry name" value="AMELOGENIN"/>
    <property type="match status" value="1"/>
</dbReference>
<dbReference type="SUPFAM" id="SSF52540">
    <property type="entry name" value="P-loop containing nucleoside triphosphate hydrolases"/>
    <property type="match status" value="1"/>
</dbReference>
<sequence>MEVILSQSSKLKAQIRLGRAINAFYESLDKDNKAIFDSYRDAAHAAAPGLGDIRQIAAEIDRKARKPCGDRFKRVLEVLRQFVAVGDVVIGSTQNMLAAGVWSVARLTLIVMTGFANYREKISETFLEIGRSAPRHAELASIYPGAGRLQSAMMEYSIVVVELCHSVFHLSPLSRVTTSLKTALTDPQLQKFKGSLASWSREISEEVALLQSRKLEENGKRSLISSISESDRRRKRARARAKWLDACADYDYERQYNLTRRSGNAEDFLDHPSYRNWKAGDGPSVLFCNGILGSGKSVLMANMVGDLLLDKASKIHTVAFFFVSDDTTGHRARTALGSLARQILESLPDLQWTDILEEESRSLTMDRLTRILAKVVPSTTSIYLVLDGFDEFPEIERRILVEQLKELQSWVQLRICISWRLEAKSRARQDFDVFGQHATLEIPRINPEIERFVKAEIEALLETGELSIRDDRIVDEIRQRLVEGADGMFLWVTLQLHAICLEDEDTIHEALGNLPKSLPEIFHRILQRDQERVKRYQTSILKTLVAAFRPLTTTEFGEALSIARHSAATPPRLQSRQLRDVRENLSSCGSLVMIDEQYLTVHLVHRSVRQFLLGEMVDTQDYREWQFTADTAHLHMADVTMRYLSIWTDKLDVAKPASGVSPSTTTQSPQVFLPNPAAIRRATRAELNQGKLSKLLNLASHAKLNGSAAAVDVGRTAERLWPGMFKKTSSECPDQASHLPAMDLLAYARAFWMLHSAPITEDDGPLYLLWSQVLTTSESKDWLRWDTLDVANHGDEIPETMMWAVVHSHNTLLDTVLRKQKRRLRLLNGCLNAFLEMSPLPRLSPQMAARFLTLQLFLNRSSMSNTQVILGMDPDFSYNNYACLYAAVFSRDYHSARAILRAIGGPVVFNTLPYPLLELSVSCMDVHMTHLLLFHGVRPLPSSQVQKSALALAMSRLRPGCDPSSILVASWFFKSWASTAYCPPHHLARAVVTFKEVANKRDFEPEQFMSVPARGWLAYYILWAAEKPAPWLRLAFTLKSRVMYATVIAFMDASTEYRAMLVFVLVGVVLFTPVTLSRLFPERWKEKEAPRAFPPVVRSVAAVRTVQPKLKPKLTSTQVNKTRATKWPWQRGRRAGDWREIK</sequence>
<feature type="transmembrane region" description="Helical" evidence="2">
    <location>
        <begin position="1059"/>
        <end position="1080"/>
    </location>
</feature>
<dbReference type="InterPro" id="IPR056884">
    <property type="entry name" value="NPHP3-like_N"/>
</dbReference>
<evidence type="ECO:0008006" key="7">
    <source>
        <dbReference type="Google" id="ProtNLM"/>
    </source>
</evidence>
<keyword evidence="1" id="KW-0677">Repeat</keyword>
<dbReference type="InterPro" id="IPR054471">
    <property type="entry name" value="GPIID_WHD"/>
</dbReference>
<comment type="caution">
    <text evidence="5">The sequence shown here is derived from an EMBL/GenBank/DDBJ whole genome shotgun (WGS) entry which is preliminary data.</text>
</comment>
<protein>
    <recommendedName>
        <fullName evidence="7">NACHT domain-containing protein</fullName>
    </recommendedName>
</protein>
<accession>A0ABR4DPA1</accession>
<evidence type="ECO:0000259" key="3">
    <source>
        <dbReference type="Pfam" id="PF22939"/>
    </source>
</evidence>
<keyword evidence="2" id="KW-0812">Transmembrane</keyword>
<reference evidence="5 6" key="1">
    <citation type="submission" date="2024-03" db="EMBL/GenBank/DDBJ databases">
        <title>A high-quality draft genome sequence of Diaporthe vaccinii, a causative agent of upright dieback and viscid rot disease in cranberry plants.</title>
        <authorList>
            <person name="Sarrasin M."/>
            <person name="Lang B.F."/>
            <person name="Burger G."/>
        </authorList>
    </citation>
    <scope>NUCLEOTIDE SEQUENCE [LARGE SCALE GENOMIC DNA]</scope>
    <source>
        <strain evidence="5 6">IS7</strain>
    </source>
</reference>
<dbReference type="Pfam" id="PF24883">
    <property type="entry name" value="NPHP3_N"/>
    <property type="match status" value="1"/>
</dbReference>
<evidence type="ECO:0000256" key="2">
    <source>
        <dbReference type="SAM" id="Phobius"/>
    </source>
</evidence>
<keyword evidence="2" id="KW-0472">Membrane</keyword>
<name>A0ABR4DPA1_9PEZI</name>
<gene>
    <name evidence="5" type="ORF">FJTKL_07444</name>
</gene>
<organism evidence="5 6">
    <name type="scientific">Diaporthe vaccinii</name>
    <dbReference type="NCBI Taxonomy" id="105482"/>
    <lineage>
        <taxon>Eukaryota</taxon>
        <taxon>Fungi</taxon>
        <taxon>Dikarya</taxon>
        <taxon>Ascomycota</taxon>
        <taxon>Pezizomycotina</taxon>
        <taxon>Sordariomycetes</taxon>
        <taxon>Sordariomycetidae</taxon>
        <taxon>Diaporthales</taxon>
        <taxon>Diaporthaceae</taxon>
        <taxon>Diaporthe</taxon>
        <taxon>Diaporthe eres species complex</taxon>
    </lineage>
</organism>
<evidence type="ECO:0000256" key="1">
    <source>
        <dbReference type="ARBA" id="ARBA00022737"/>
    </source>
</evidence>